<comment type="subcellular location">
    <subcellularLocation>
        <location evidence="1">Cell outer membrane</location>
    </subcellularLocation>
</comment>
<evidence type="ECO:0000256" key="4">
    <source>
        <dbReference type="SAM" id="SignalP"/>
    </source>
</evidence>
<dbReference type="Gene3D" id="2.40.170.20">
    <property type="entry name" value="TonB-dependent receptor, beta-barrel domain"/>
    <property type="match status" value="1"/>
</dbReference>
<dbReference type="SUPFAM" id="SSF49464">
    <property type="entry name" value="Carboxypeptidase regulatory domain-like"/>
    <property type="match status" value="1"/>
</dbReference>
<protein>
    <submittedName>
        <fullName evidence="7">TonB-dependent receptor</fullName>
    </submittedName>
</protein>
<dbReference type="Gene3D" id="2.60.40.1120">
    <property type="entry name" value="Carboxypeptidase-like, regulatory domain"/>
    <property type="match status" value="1"/>
</dbReference>
<dbReference type="SUPFAM" id="SSF56935">
    <property type="entry name" value="Porins"/>
    <property type="match status" value="1"/>
</dbReference>
<keyword evidence="8" id="KW-1185">Reference proteome</keyword>
<evidence type="ECO:0000259" key="5">
    <source>
        <dbReference type="Pfam" id="PF07715"/>
    </source>
</evidence>
<feature type="domain" description="Outer membrane protein beta-barrel" evidence="6">
    <location>
        <begin position="394"/>
        <end position="825"/>
    </location>
</feature>
<dbReference type="RefSeq" id="WP_105048841.1">
    <property type="nucleotide sequence ID" value="NZ_CP150661.1"/>
</dbReference>
<evidence type="ECO:0000313" key="7">
    <source>
        <dbReference type="EMBL" id="PQJ73176.1"/>
    </source>
</evidence>
<dbReference type="GO" id="GO:0009279">
    <property type="term" value="C:cell outer membrane"/>
    <property type="evidence" value="ECO:0007669"/>
    <property type="project" value="UniProtKB-SubCell"/>
</dbReference>
<dbReference type="PANTHER" id="PTHR40980:SF4">
    <property type="entry name" value="TONB-DEPENDENT RECEPTOR-LIKE BETA-BARREL DOMAIN-CONTAINING PROTEIN"/>
    <property type="match status" value="1"/>
</dbReference>
<dbReference type="InterPro" id="IPR012910">
    <property type="entry name" value="Plug_dom"/>
</dbReference>
<name>A0A2P6CE67_9FLAO</name>
<evidence type="ECO:0000313" key="8">
    <source>
        <dbReference type="Proteomes" id="UP000247345"/>
    </source>
</evidence>
<dbReference type="Pfam" id="PF07715">
    <property type="entry name" value="Plug"/>
    <property type="match status" value="1"/>
</dbReference>
<reference evidence="7 8" key="1">
    <citation type="submission" date="2016-12" db="EMBL/GenBank/DDBJ databases">
        <title>Trade-off between light-utilization and light-protection in marine flavobacteria.</title>
        <authorList>
            <person name="Kumagai Y."/>
            <person name="Yoshizawa S."/>
            <person name="Kogure K."/>
            <person name="Iwasaki W."/>
        </authorList>
    </citation>
    <scope>NUCLEOTIDE SEQUENCE [LARGE SCALE GENOMIC DNA]</scope>
    <source>
        <strain evidence="7 8">KCTC 12100</strain>
    </source>
</reference>
<dbReference type="Gene3D" id="2.170.130.10">
    <property type="entry name" value="TonB-dependent receptor, plug domain"/>
    <property type="match status" value="1"/>
</dbReference>
<dbReference type="InterPro" id="IPR036942">
    <property type="entry name" value="Beta-barrel_TonB_sf"/>
</dbReference>
<dbReference type="InterPro" id="IPR037066">
    <property type="entry name" value="Plug_dom_sf"/>
</dbReference>
<evidence type="ECO:0000256" key="3">
    <source>
        <dbReference type="ARBA" id="ARBA00023237"/>
    </source>
</evidence>
<dbReference type="PANTHER" id="PTHR40980">
    <property type="entry name" value="PLUG DOMAIN-CONTAINING PROTEIN"/>
    <property type="match status" value="1"/>
</dbReference>
<evidence type="ECO:0000256" key="2">
    <source>
        <dbReference type="ARBA" id="ARBA00023136"/>
    </source>
</evidence>
<gene>
    <name evidence="7" type="ORF">BTO14_07850</name>
</gene>
<evidence type="ECO:0000259" key="6">
    <source>
        <dbReference type="Pfam" id="PF14905"/>
    </source>
</evidence>
<accession>A0A2P6CE67</accession>
<keyword evidence="2" id="KW-0472">Membrane</keyword>
<feature type="chain" id="PRO_5015201914" evidence="4">
    <location>
        <begin position="22"/>
        <end position="846"/>
    </location>
</feature>
<dbReference type="EMBL" id="MSCK01000001">
    <property type="protein sequence ID" value="PQJ73176.1"/>
    <property type="molecule type" value="Genomic_DNA"/>
</dbReference>
<proteinExistence type="predicted"/>
<comment type="caution">
    <text evidence="7">The sequence shown here is derived from an EMBL/GenBank/DDBJ whole genome shotgun (WGS) entry which is preliminary data.</text>
</comment>
<dbReference type="Proteomes" id="UP000247345">
    <property type="component" value="Unassembled WGS sequence"/>
</dbReference>
<dbReference type="Pfam" id="PF14905">
    <property type="entry name" value="OMP_b-brl_3"/>
    <property type="match status" value="1"/>
</dbReference>
<dbReference type="AlphaFoldDB" id="A0A2P6CE67"/>
<dbReference type="InterPro" id="IPR008969">
    <property type="entry name" value="CarboxyPept-like_regulatory"/>
</dbReference>
<keyword evidence="7" id="KW-0675">Receptor</keyword>
<dbReference type="Pfam" id="PF13620">
    <property type="entry name" value="CarboxypepD_reg"/>
    <property type="match status" value="1"/>
</dbReference>
<keyword evidence="4" id="KW-0732">Signal</keyword>
<evidence type="ECO:0000256" key="1">
    <source>
        <dbReference type="ARBA" id="ARBA00004442"/>
    </source>
</evidence>
<sequence length="846" mass="95143">MKFKKCVFLVLALIASQVATAQLTGKITDSEDNSPLEYATLALYNSSNKTLVTGVVTNLEGLFSIENVKPGNYYLEASFIGYQIKTIKPVVINKKGERKNVGTIALILGTGNQLNEVVVKSERSAVVHKIDRQVFDTKKYQSTVGGNAVDVVKNLPSITVDGLGDISVRGSKGFTVLINGKPTQGDASIILAQLPANALESVELITAPSAKYDPEGKGGILNIITKKGAINGTYAQVNVRGGFPSIEEYDTKVAAKRYGIDATVNKRTDNWNISVGASYQRNDKTGRREGDMYIVNAPENKTTFLPSDGERSFDEVTYNGRFNVDYTPNKSDSYSIGLFAGKRTKDRLADIIYTDNHAISPIGSDNRLYTFSYYNHNLRTRKGDFALGSFDYAHKFDNASKLSASILYEYTFLGGPTENDNLGNPDNNIVYQREYNTNDNPLYGTRFNLDYQWKPFSFGTLETGYQFRDLDHTGTFEYFRNSNIVSNFTESDIVPEFSSDVSLKRTIHSGYAQVTGSKSKWDYAAGVRLESMDRVYKEALRSEANENVYNYDFVKLFPSASLQYKINDKTNIKTAYSKRVERTTTFKMNSFAEREHSEVFEQGDNELLPEFIDLVELGITKKLKGGNAVYATAYFRHVDNVINRVNTLAYEKSGAIIDSVINRVYSNVGKSNAVGLEIGATIKPTHNWTNTIGVNVYNYAIDGVLNFNHRDGIDRSYDIDSKSTIYSFNLNSTYNFWENAMLQFTFNYLSDRNTAMGEDSRFYSPNLTFRKKFMDDRLTATLQWQNMDMGLLKTNEQRITTSGSNFYTTTNYRYEVDMVSLNLSYTFNAAKNKSKFIDSEFGKKEF</sequence>
<feature type="domain" description="TonB-dependent receptor plug" evidence="5">
    <location>
        <begin position="132"/>
        <end position="220"/>
    </location>
</feature>
<feature type="signal peptide" evidence="4">
    <location>
        <begin position="1"/>
        <end position="21"/>
    </location>
</feature>
<keyword evidence="3" id="KW-0998">Cell outer membrane</keyword>
<dbReference type="OrthoDB" id="606851at2"/>
<dbReference type="InterPro" id="IPR041700">
    <property type="entry name" value="OMP_b-brl_3"/>
</dbReference>
<organism evidence="7 8">
    <name type="scientific">Polaribacter butkevichii</name>
    <dbReference type="NCBI Taxonomy" id="218490"/>
    <lineage>
        <taxon>Bacteria</taxon>
        <taxon>Pseudomonadati</taxon>
        <taxon>Bacteroidota</taxon>
        <taxon>Flavobacteriia</taxon>
        <taxon>Flavobacteriales</taxon>
        <taxon>Flavobacteriaceae</taxon>
    </lineage>
</organism>